<feature type="repeat" description="PPR" evidence="3">
    <location>
        <begin position="327"/>
        <end position="357"/>
    </location>
</feature>
<dbReference type="Gene3D" id="1.25.40.10">
    <property type="entry name" value="Tetratricopeptide repeat domain"/>
    <property type="match status" value="6"/>
</dbReference>
<feature type="repeat" description="PPR" evidence="3">
    <location>
        <begin position="358"/>
        <end position="392"/>
    </location>
</feature>
<feature type="repeat" description="PPR" evidence="3">
    <location>
        <begin position="558"/>
        <end position="592"/>
    </location>
</feature>
<evidence type="ECO:0000256" key="3">
    <source>
        <dbReference type="PROSITE-ProRule" id="PRU00708"/>
    </source>
</evidence>
<dbReference type="OrthoDB" id="1663914at2759"/>
<sequence>MQTLKTLIQKHNTKLTNTILTLLIKSNTSLTPHQASSLISRAQIPLLRATYLLRLTVNPDTAVFNSLIAFCARENHPEPAFRLLTELRLLNLNPDEVTFSSLIKCCHDVRMLEGLKGLVLKLGFSGNVVLVSGLVQGFMKFGCLDSGVKCFDECDIGCLDNVIWSVVINGYVRNGVYDKGRECFAKMLRFGFEFNEFCLSGVLGCVFDVREGEVIHGWCVKKGWLGGFSMHLCNAIMVMYGRCGRRWDGVKVFEEMTEWDVVSWTGRIGVAMDCWDAFEVFKRCVLGGCEVNEFTLINVLASVEGGETVDMGRQVHAIVWKGGYLGVSSVCNALISMYAKSGKMDDARCVFDEMVCLDSVSWNSLISGYSQYRLSNQAIEFFSKMQNSLLQPNEYTLLSILEVLSDLKWVLQIHSLILKLGFIYTDSILCRLITSYAKSNGVSYSKNLFSEIDSVDVVHVNAMLGAFDQCECYSDVQNLFYRRWNSSLNVDITTFNIVLKSCAALSDLHQGKSLHSLAIKTAISTDKFIESAVIDVYSKCGSIEDAEHVFQNATNVHNIVAWNAMIMGYAQFGCYSKAYDLLTKIPEFGMKPDEITYLGVLSSCAHAGLVNEAHYHLSSMINLHGVIPCLEHYACVVDVLGKVGKLDDAKKQIDIMPMIPDARIWQILLSACNIYGNVDIGMVAARELVALQPENESCFVLLSNLYASAGMWGDVRQLRREMKDKVVCKEPGSSGIQVKGFVHYFFADDTSHSQNEEIYKELNTLKKQMIQTPKEQDASFAQFIA</sequence>
<proteinExistence type="inferred from homology"/>
<dbReference type="InterPro" id="IPR002885">
    <property type="entry name" value="PPR_rpt"/>
</dbReference>
<protein>
    <submittedName>
        <fullName evidence="4">Pentatricopeptide repeat-containing protein</fullName>
    </submittedName>
</protein>
<dbReference type="Pfam" id="PF01535">
    <property type="entry name" value="PPR"/>
    <property type="match status" value="4"/>
</dbReference>
<dbReference type="GO" id="GO:0009451">
    <property type="term" value="P:RNA modification"/>
    <property type="evidence" value="ECO:0007669"/>
    <property type="project" value="InterPro"/>
</dbReference>
<dbReference type="PROSITE" id="PS51375">
    <property type="entry name" value="PPR"/>
    <property type="match status" value="5"/>
</dbReference>
<dbReference type="FunFam" id="1.25.40.10:FF:000073">
    <property type="entry name" value="Pentatricopeptide repeat-containing protein chloroplastic"/>
    <property type="match status" value="1"/>
</dbReference>
<feature type="repeat" description="PPR" evidence="3">
    <location>
        <begin position="60"/>
        <end position="94"/>
    </location>
</feature>
<dbReference type="PANTHER" id="PTHR24015:SF1693">
    <property type="entry name" value="DYW DOMAIN-CONTAINING PROTEIN"/>
    <property type="match status" value="1"/>
</dbReference>
<evidence type="ECO:0000313" key="5">
    <source>
        <dbReference type="Proteomes" id="UP000245207"/>
    </source>
</evidence>
<dbReference type="AlphaFoldDB" id="A0A2U1Q9Y9"/>
<gene>
    <name evidence="4" type="ORF">CTI12_AA016420</name>
</gene>
<dbReference type="InterPro" id="IPR046960">
    <property type="entry name" value="PPR_At4g14850-like_plant"/>
</dbReference>
<comment type="similarity">
    <text evidence="1">Belongs to the PPR family. PCMP-H subfamily.</text>
</comment>
<geneLocation type="mitochondrion" evidence="4"/>
<keyword evidence="5" id="KW-1185">Reference proteome</keyword>
<keyword evidence="2" id="KW-0677">Repeat</keyword>
<dbReference type="EMBL" id="PKPP01000283">
    <property type="protein sequence ID" value="PWA94819.1"/>
    <property type="molecule type" value="Genomic_DNA"/>
</dbReference>
<organism evidence="4 5">
    <name type="scientific">Artemisia annua</name>
    <name type="common">Sweet wormwood</name>
    <dbReference type="NCBI Taxonomy" id="35608"/>
    <lineage>
        <taxon>Eukaryota</taxon>
        <taxon>Viridiplantae</taxon>
        <taxon>Streptophyta</taxon>
        <taxon>Embryophyta</taxon>
        <taxon>Tracheophyta</taxon>
        <taxon>Spermatophyta</taxon>
        <taxon>Magnoliopsida</taxon>
        <taxon>eudicotyledons</taxon>
        <taxon>Gunneridae</taxon>
        <taxon>Pentapetalae</taxon>
        <taxon>asterids</taxon>
        <taxon>campanulids</taxon>
        <taxon>Asterales</taxon>
        <taxon>Asteraceae</taxon>
        <taxon>Asteroideae</taxon>
        <taxon>Anthemideae</taxon>
        <taxon>Artemisiinae</taxon>
        <taxon>Artemisia</taxon>
    </lineage>
</organism>
<dbReference type="InterPro" id="IPR046848">
    <property type="entry name" value="E_motif"/>
</dbReference>
<dbReference type="Pfam" id="PF13041">
    <property type="entry name" value="PPR_2"/>
    <property type="match status" value="3"/>
</dbReference>
<accession>A0A2U1Q9Y9</accession>
<dbReference type="NCBIfam" id="TIGR00756">
    <property type="entry name" value="PPR"/>
    <property type="match status" value="4"/>
</dbReference>
<name>A0A2U1Q9Y9_ARTAN</name>
<dbReference type="Proteomes" id="UP000245207">
    <property type="component" value="Unassembled WGS sequence"/>
</dbReference>
<dbReference type="InterPro" id="IPR011990">
    <property type="entry name" value="TPR-like_helical_dom_sf"/>
</dbReference>
<dbReference type="Pfam" id="PF20431">
    <property type="entry name" value="E_motif"/>
    <property type="match status" value="1"/>
</dbReference>
<dbReference type="PANTHER" id="PTHR24015">
    <property type="entry name" value="OS07G0578800 PROTEIN-RELATED"/>
    <property type="match status" value="1"/>
</dbReference>
<dbReference type="FunFam" id="1.25.40.10:FF:000690">
    <property type="entry name" value="Pentatricopeptide repeat-containing protein"/>
    <property type="match status" value="1"/>
</dbReference>
<comment type="caution">
    <text evidence="4">The sequence shown here is derived from an EMBL/GenBank/DDBJ whole genome shotgun (WGS) entry which is preliminary data.</text>
</comment>
<dbReference type="GO" id="GO:0003729">
    <property type="term" value="F:mRNA binding"/>
    <property type="evidence" value="ECO:0007669"/>
    <property type="project" value="UniProtKB-ARBA"/>
</dbReference>
<evidence type="ECO:0000256" key="1">
    <source>
        <dbReference type="ARBA" id="ARBA00006643"/>
    </source>
</evidence>
<reference evidence="4 5" key="1">
    <citation type="journal article" date="2018" name="Mol. Plant">
        <title>The genome of Artemisia annua provides insight into the evolution of Asteraceae family and artemisinin biosynthesis.</title>
        <authorList>
            <person name="Shen Q."/>
            <person name="Zhang L."/>
            <person name="Liao Z."/>
            <person name="Wang S."/>
            <person name="Yan T."/>
            <person name="Shi P."/>
            <person name="Liu M."/>
            <person name="Fu X."/>
            <person name="Pan Q."/>
            <person name="Wang Y."/>
            <person name="Lv Z."/>
            <person name="Lu X."/>
            <person name="Zhang F."/>
            <person name="Jiang W."/>
            <person name="Ma Y."/>
            <person name="Chen M."/>
            <person name="Hao X."/>
            <person name="Li L."/>
            <person name="Tang Y."/>
            <person name="Lv G."/>
            <person name="Zhou Y."/>
            <person name="Sun X."/>
            <person name="Brodelius P.E."/>
            <person name="Rose J.K.C."/>
            <person name="Tang K."/>
        </authorList>
    </citation>
    <scope>NUCLEOTIDE SEQUENCE [LARGE SCALE GENOMIC DNA]</scope>
    <source>
        <strain evidence="5">cv. Huhao1</strain>
        <tissue evidence="4">Leaf</tissue>
    </source>
</reference>
<evidence type="ECO:0000256" key="2">
    <source>
        <dbReference type="ARBA" id="ARBA00022737"/>
    </source>
</evidence>
<feature type="repeat" description="PPR" evidence="3">
    <location>
        <begin position="160"/>
        <end position="194"/>
    </location>
</feature>
<evidence type="ECO:0000313" key="4">
    <source>
        <dbReference type="EMBL" id="PWA94819.1"/>
    </source>
</evidence>
<keyword evidence="4" id="KW-0496">Mitochondrion</keyword>